<proteinExistence type="predicted"/>
<keyword evidence="1" id="KW-0479">Metal-binding</keyword>
<feature type="binding site" evidence="1">
    <location>
        <position position="51"/>
    </location>
    <ligand>
        <name>Zn(2+)</name>
        <dbReference type="ChEBI" id="CHEBI:29105"/>
    </ligand>
</feature>
<reference evidence="3" key="1">
    <citation type="journal article" date="2013" name="BMC Genomics">
        <title>Unscrambling butterfly oogenesis.</title>
        <authorList>
            <person name="Carter J.M."/>
            <person name="Baker S.C."/>
            <person name="Pink R."/>
            <person name="Carter D.R."/>
            <person name="Collins A."/>
            <person name="Tomlin J."/>
            <person name="Gibbs M."/>
            <person name="Breuker C.J."/>
        </authorList>
    </citation>
    <scope>NUCLEOTIDE SEQUENCE</scope>
    <source>
        <tissue evidence="3">Ovary</tissue>
    </source>
</reference>
<dbReference type="GO" id="GO:0005634">
    <property type="term" value="C:nucleus"/>
    <property type="evidence" value="ECO:0007669"/>
    <property type="project" value="InterPro"/>
</dbReference>
<reference evidence="3" key="2">
    <citation type="submission" date="2013-05" db="EMBL/GenBank/DDBJ databases">
        <authorList>
            <person name="Carter J.-M."/>
            <person name="Baker S.C."/>
            <person name="Pink R."/>
            <person name="Carter D.R.F."/>
            <person name="Collins A."/>
            <person name="Tomlin J."/>
            <person name="Gibbs M."/>
            <person name="Breuker C.J."/>
        </authorList>
    </citation>
    <scope>NUCLEOTIDE SEQUENCE</scope>
    <source>
        <tissue evidence="3">Ovary</tissue>
    </source>
</reference>
<dbReference type="Pfam" id="PF07776">
    <property type="entry name" value="zf-AD"/>
    <property type="match status" value="1"/>
</dbReference>
<keyword evidence="1" id="KW-0862">Zinc</keyword>
<accession>S4P8N3</accession>
<dbReference type="SMART" id="SM00868">
    <property type="entry name" value="zf-AD"/>
    <property type="match status" value="1"/>
</dbReference>
<evidence type="ECO:0000256" key="1">
    <source>
        <dbReference type="PROSITE-ProRule" id="PRU01263"/>
    </source>
</evidence>
<feature type="binding site" evidence="1">
    <location>
        <position position="5"/>
    </location>
    <ligand>
        <name>Zn(2+)</name>
        <dbReference type="ChEBI" id="CHEBI:29105"/>
    </ligand>
</feature>
<keyword evidence="1" id="KW-0863">Zinc-finger</keyword>
<feature type="binding site" evidence="1">
    <location>
        <position position="48"/>
    </location>
    <ligand>
        <name>Zn(2+)</name>
        <dbReference type="ChEBI" id="CHEBI:29105"/>
    </ligand>
</feature>
<sequence length="77" mass="9106">MDGFCRSCLVKFDEPTDLTPYSEKNRRLFVYATGLQAKRNDTFTFQLCKECYLNMKVACHFKKTSRNSDKKFKNYLA</sequence>
<evidence type="ECO:0000313" key="3">
    <source>
        <dbReference type="EMBL" id="JAA83160.1"/>
    </source>
</evidence>
<dbReference type="SUPFAM" id="SSF57716">
    <property type="entry name" value="Glucocorticoid receptor-like (DNA-binding domain)"/>
    <property type="match status" value="1"/>
</dbReference>
<feature type="non-terminal residue" evidence="3">
    <location>
        <position position="77"/>
    </location>
</feature>
<dbReference type="AlphaFoldDB" id="S4P8N3"/>
<organism evidence="3">
    <name type="scientific">Pararge aegeria</name>
    <name type="common">speckled wood butterfly</name>
    <dbReference type="NCBI Taxonomy" id="116150"/>
    <lineage>
        <taxon>Eukaryota</taxon>
        <taxon>Metazoa</taxon>
        <taxon>Ecdysozoa</taxon>
        <taxon>Arthropoda</taxon>
        <taxon>Hexapoda</taxon>
        <taxon>Insecta</taxon>
        <taxon>Pterygota</taxon>
        <taxon>Neoptera</taxon>
        <taxon>Endopterygota</taxon>
        <taxon>Lepidoptera</taxon>
        <taxon>Glossata</taxon>
        <taxon>Ditrysia</taxon>
        <taxon>Papilionoidea</taxon>
        <taxon>Nymphalidae</taxon>
        <taxon>Satyrinae</taxon>
        <taxon>Satyrini</taxon>
        <taxon>Parargina</taxon>
        <taxon>Pararge</taxon>
    </lineage>
</organism>
<feature type="domain" description="ZAD" evidence="2">
    <location>
        <begin position="3"/>
        <end position="75"/>
    </location>
</feature>
<dbReference type="GO" id="GO:0008270">
    <property type="term" value="F:zinc ion binding"/>
    <property type="evidence" value="ECO:0007669"/>
    <property type="project" value="UniProtKB-UniRule"/>
</dbReference>
<dbReference type="EMBL" id="GAIX01009400">
    <property type="protein sequence ID" value="JAA83160.1"/>
    <property type="molecule type" value="Transcribed_RNA"/>
</dbReference>
<evidence type="ECO:0000259" key="2">
    <source>
        <dbReference type="PROSITE" id="PS51915"/>
    </source>
</evidence>
<name>S4P8N3_9NEOP</name>
<dbReference type="PROSITE" id="PS51915">
    <property type="entry name" value="ZAD"/>
    <property type="match status" value="1"/>
</dbReference>
<protein>
    <recommendedName>
        <fullName evidence="2">ZAD domain-containing protein</fullName>
    </recommendedName>
</protein>
<feature type="binding site" evidence="1">
    <location>
        <position position="8"/>
    </location>
    <ligand>
        <name>Zn(2+)</name>
        <dbReference type="ChEBI" id="CHEBI:29105"/>
    </ligand>
</feature>
<dbReference type="InterPro" id="IPR012934">
    <property type="entry name" value="Znf_AD"/>
</dbReference>